<reference evidence="5 6" key="1">
    <citation type="submission" date="2019-02" db="EMBL/GenBank/DDBJ databases">
        <title>Complete Genome Sequence and Methylome Analysis of free living Spirochaetas.</title>
        <authorList>
            <person name="Fomenkov A."/>
            <person name="Dubinina G."/>
            <person name="Leshcheva N."/>
            <person name="Mikheeva N."/>
            <person name="Grabovich M."/>
            <person name="Vincze T."/>
            <person name="Roberts R.J."/>
        </authorList>
    </citation>
    <scope>NUCLEOTIDE SEQUENCE [LARGE SCALE GENOMIC DNA]</scope>
    <source>
        <strain evidence="5 6">K2</strain>
    </source>
</reference>
<proteinExistence type="inferred from homology"/>
<dbReference type="PROSITE" id="PS51203">
    <property type="entry name" value="CS"/>
    <property type="match status" value="1"/>
</dbReference>
<gene>
    <name evidence="5" type="ORF">EXM22_00510</name>
</gene>
<dbReference type="OrthoDB" id="327485at2"/>
<dbReference type="InterPro" id="IPR031107">
    <property type="entry name" value="Small_HSP"/>
</dbReference>
<organism evidence="5 6">
    <name type="scientific">Oceanispirochaeta crateris</name>
    <dbReference type="NCBI Taxonomy" id="2518645"/>
    <lineage>
        <taxon>Bacteria</taxon>
        <taxon>Pseudomonadati</taxon>
        <taxon>Spirochaetota</taxon>
        <taxon>Spirochaetia</taxon>
        <taxon>Spirochaetales</taxon>
        <taxon>Spirochaetaceae</taxon>
        <taxon>Oceanispirochaeta</taxon>
    </lineage>
</organism>
<evidence type="ECO:0000256" key="2">
    <source>
        <dbReference type="RuleBase" id="RU003616"/>
    </source>
</evidence>
<dbReference type="RefSeq" id="WP_149484627.1">
    <property type="nucleotide sequence ID" value="NZ_CP036150.1"/>
</dbReference>
<keyword evidence="6" id="KW-1185">Reference proteome</keyword>
<dbReference type="InterPro" id="IPR002068">
    <property type="entry name" value="A-crystallin/Hsp20_dom"/>
</dbReference>
<evidence type="ECO:0000259" key="3">
    <source>
        <dbReference type="PROSITE" id="PS01031"/>
    </source>
</evidence>
<protein>
    <submittedName>
        <fullName evidence="5">Hsp20/alpha crystallin family protein</fullName>
    </submittedName>
</protein>
<sequence length="152" mass="17008">MSLVKWKDKDIYDPWADLSSLQEEINNLFKVTNAPSTTGLFDRNVSPAIDVVETDESLTIICELPGMDENEIDVSITANTLTIKGEKKELFDGKKGKYFKRETWSGGFQRTLSLPADIDSSAVEAHLEEGILKVNLPKKEEAKPKQISVQVH</sequence>
<dbReference type="EMBL" id="CP036150">
    <property type="protein sequence ID" value="QEN06544.1"/>
    <property type="molecule type" value="Genomic_DNA"/>
</dbReference>
<dbReference type="CDD" id="cd06464">
    <property type="entry name" value="ACD_sHsps-like"/>
    <property type="match status" value="1"/>
</dbReference>
<dbReference type="InterPro" id="IPR008978">
    <property type="entry name" value="HSP20-like_chaperone"/>
</dbReference>
<dbReference type="InterPro" id="IPR007052">
    <property type="entry name" value="CS_dom"/>
</dbReference>
<feature type="domain" description="SHSP" evidence="3">
    <location>
        <begin position="40"/>
        <end position="152"/>
    </location>
</feature>
<feature type="domain" description="CS" evidence="4">
    <location>
        <begin position="44"/>
        <end position="148"/>
    </location>
</feature>
<accession>A0A5C1QJ01</accession>
<dbReference type="PANTHER" id="PTHR11527">
    <property type="entry name" value="HEAT-SHOCK PROTEIN 20 FAMILY MEMBER"/>
    <property type="match status" value="1"/>
</dbReference>
<dbReference type="Pfam" id="PF00011">
    <property type="entry name" value="HSP20"/>
    <property type="match status" value="1"/>
</dbReference>
<dbReference type="PROSITE" id="PS01031">
    <property type="entry name" value="SHSP"/>
    <property type="match status" value="1"/>
</dbReference>
<evidence type="ECO:0000313" key="6">
    <source>
        <dbReference type="Proteomes" id="UP000324209"/>
    </source>
</evidence>
<evidence type="ECO:0000256" key="1">
    <source>
        <dbReference type="PROSITE-ProRule" id="PRU00285"/>
    </source>
</evidence>
<evidence type="ECO:0000313" key="5">
    <source>
        <dbReference type="EMBL" id="QEN06544.1"/>
    </source>
</evidence>
<comment type="similarity">
    <text evidence="1 2">Belongs to the small heat shock protein (HSP20) family.</text>
</comment>
<dbReference type="KEGG" id="ock:EXM22_00510"/>
<name>A0A5C1QJ01_9SPIO</name>
<dbReference type="SUPFAM" id="SSF49764">
    <property type="entry name" value="HSP20-like chaperones"/>
    <property type="match status" value="1"/>
</dbReference>
<dbReference type="Gene3D" id="2.60.40.790">
    <property type="match status" value="1"/>
</dbReference>
<dbReference type="Proteomes" id="UP000324209">
    <property type="component" value="Chromosome"/>
</dbReference>
<evidence type="ECO:0000259" key="4">
    <source>
        <dbReference type="PROSITE" id="PS51203"/>
    </source>
</evidence>
<dbReference type="AlphaFoldDB" id="A0A5C1QJ01"/>